<organism evidence="5 6">
    <name type="scientific">Sinocyclocheilus grahami</name>
    <name type="common">Dianchi golden-line fish</name>
    <name type="synonym">Barbus grahami</name>
    <dbReference type="NCBI Taxonomy" id="75366"/>
    <lineage>
        <taxon>Eukaryota</taxon>
        <taxon>Metazoa</taxon>
        <taxon>Chordata</taxon>
        <taxon>Craniata</taxon>
        <taxon>Vertebrata</taxon>
        <taxon>Euteleostomi</taxon>
        <taxon>Actinopterygii</taxon>
        <taxon>Neopterygii</taxon>
        <taxon>Teleostei</taxon>
        <taxon>Ostariophysi</taxon>
        <taxon>Cypriniformes</taxon>
        <taxon>Cyprinidae</taxon>
        <taxon>Cyprininae</taxon>
        <taxon>Sinocyclocheilus</taxon>
    </lineage>
</organism>
<dbReference type="Proteomes" id="UP000472262">
    <property type="component" value="Unassembled WGS sequence"/>
</dbReference>
<reference evidence="5" key="1">
    <citation type="submission" date="2025-08" db="UniProtKB">
        <authorList>
            <consortium name="Ensembl"/>
        </authorList>
    </citation>
    <scope>IDENTIFICATION</scope>
</reference>
<accession>A0A672RSZ0</accession>
<evidence type="ECO:0000256" key="4">
    <source>
        <dbReference type="SAM" id="Phobius"/>
    </source>
</evidence>
<dbReference type="Ensembl" id="ENSSGRT00000098470.1">
    <property type="protein sequence ID" value="ENSSGRP00000092519.1"/>
    <property type="gene ID" value="ENSSGRG00000046344.1"/>
</dbReference>
<evidence type="ECO:0000313" key="6">
    <source>
        <dbReference type="Proteomes" id="UP000472262"/>
    </source>
</evidence>
<evidence type="ECO:0000256" key="2">
    <source>
        <dbReference type="ARBA" id="ARBA00022676"/>
    </source>
</evidence>
<name>A0A672RSZ0_SINGR</name>
<dbReference type="InterPro" id="IPR029044">
    <property type="entry name" value="Nucleotide-diphossugar_trans"/>
</dbReference>
<dbReference type="GO" id="GO:0008194">
    <property type="term" value="F:UDP-glycosyltransferase activity"/>
    <property type="evidence" value="ECO:0007669"/>
    <property type="project" value="UniProtKB-ARBA"/>
</dbReference>
<keyword evidence="4" id="KW-0472">Membrane</keyword>
<dbReference type="InterPro" id="IPR050748">
    <property type="entry name" value="Glycosyltrans_8_dom-fam"/>
</dbReference>
<keyword evidence="6" id="KW-1185">Reference proteome</keyword>
<keyword evidence="3" id="KW-0808">Transferase</keyword>
<sequence>VGFRHVKVLSSIVSSSILLILVAFALLYEKTRLQTLAKYSGTHDKKTMDTDIPVVICASEEHIGAAMATINSIYSNSRASIFFYIVTLRDPIYLHLLWLVEELYNIKLKAGHAAAVASDCDLPPTLEMVRSVGMQTTHMGFLDYRKEEVRELVFVADLGECKKQKITKQLEKWMAKNVTENLYSSAAMPPMRIVFHDKYTTINPLWHVRHLAFSVKLRQSLNAVLVHWLSQVDDLISFLKKLFHEWRRLSLKPEILHVNKGNRVSQ</sequence>
<dbReference type="Gene3D" id="3.90.550.10">
    <property type="entry name" value="Spore Coat Polysaccharide Biosynthesis Protein SpsA, Chain A"/>
    <property type="match status" value="1"/>
</dbReference>
<keyword evidence="4" id="KW-0812">Transmembrane</keyword>
<keyword evidence="4" id="KW-1133">Transmembrane helix</keyword>
<comment type="similarity">
    <text evidence="1">Belongs to the glycosyltransferase 8 family.</text>
</comment>
<feature type="transmembrane region" description="Helical" evidence="4">
    <location>
        <begin position="6"/>
        <end position="28"/>
    </location>
</feature>
<dbReference type="AlphaFoldDB" id="A0A672RSZ0"/>
<proteinExistence type="inferred from homology"/>
<evidence type="ECO:0000256" key="3">
    <source>
        <dbReference type="ARBA" id="ARBA00022679"/>
    </source>
</evidence>
<evidence type="ECO:0000256" key="1">
    <source>
        <dbReference type="ARBA" id="ARBA00006351"/>
    </source>
</evidence>
<dbReference type="Pfam" id="PF01501">
    <property type="entry name" value="Glyco_transf_8"/>
    <property type="match status" value="1"/>
</dbReference>
<evidence type="ECO:0000313" key="5">
    <source>
        <dbReference type="Ensembl" id="ENSSGRP00000092519.1"/>
    </source>
</evidence>
<dbReference type="InterPro" id="IPR002495">
    <property type="entry name" value="Glyco_trans_8"/>
</dbReference>
<keyword evidence="2" id="KW-0328">Glycosyltransferase</keyword>
<reference evidence="5" key="2">
    <citation type="submission" date="2025-09" db="UniProtKB">
        <authorList>
            <consortium name="Ensembl"/>
        </authorList>
    </citation>
    <scope>IDENTIFICATION</scope>
</reference>
<dbReference type="GO" id="GO:0005794">
    <property type="term" value="C:Golgi apparatus"/>
    <property type="evidence" value="ECO:0007669"/>
    <property type="project" value="TreeGrafter"/>
</dbReference>
<dbReference type="SUPFAM" id="SSF53448">
    <property type="entry name" value="Nucleotide-diphospho-sugar transferases"/>
    <property type="match status" value="1"/>
</dbReference>
<dbReference type="PANTHER" id="PTHR13778:SF2">
    <property type="entry name" value="GLYCOSYLTRANSFERASE 8 DOMAIN-CONTAINING PROTEIN 2"/>
    <property type="match status" value="1"/>
</dbReference>
<dbReference type="PANTHER" id="PTHR13778">
    <property type="entry name" value="GLYCOSYLTRANSFERASE 8 DOMAIN-CONTAINING PROTEIN"/>
    <property type="match status" value="1"/>
</dbReference>
<protein>
    <submittedName>
        <fullName evidence="5">Glycosyltransferase 8 domain containing 2</fullName>
    </submittedName>
</protein>